<feature type="domain" description="TNFR-Cys" evidence="19">
    <location>
        <begin position="40"/>
        <end position="83"/>
    </location>
</feature>
<name>A0A3Q4HIC8_NEOBR</name>
<keyword evidence="8" id="KW-0112">Calmodulin-binding</keyword>
<evidence type="ECO:0000259" key="18">
    <source>
        <dbReference type="PROSITE" id="PS50017"/>
    </source>
</evidence>
<evidence type="ECO:0000259" key="19">
    <source>
        <dbReference type="PROSITE" id="PS50050"/>
    </source>
</evidence>
<dbReference type="InterPro" id="IPR001368">
    <property type="entry name" value="TNFR/NGFR_Cys_rich_reg"/>
</dbReference>
<evidence type="ECO:0000256" key="11">
    <source>
        <dbReference type="ARBA" id="ARBA00023180"/>
    </source>
</evidence>
<feature type="domain" description="Death" evidence="18">
    <location>
        <begin position="179"/>
        <end position="246"/>
    </location>
</feature>
<dbReference type="InterPro" id="IPR011029">
    <property type="entry name" value="DEATH-like_dom_sf"/>
</dbReference>
<keyword evidence="21" id="KW-1185">Reference proteome</keyword>
<dbReference type="InterPro" id="IPR000488">
    <property type="entry name" value="Death_dom"/>
</dbReference>
<evidence type="ECO:0000256" key="13">
    <source>
        <dbReference type="ARBA" id="ARBA00030181"/>
    </source>
</evidence>
<evidence type="ECO:0000256" key="14">
    <source>
        <dbReference type="ARBA" id="ARBA00032338"/>
    </source>
</evidence>
<reference evidence="20" key="2">
    <citation type="submission" date="2025-09" db="UniProtKB">
        <authorList>
            <consortium name="Ensembl"/>
        </authorList>
    </citation>
    <scope>IDENTIFICATION</scope>
</reference>
<dbReference type="GeneTree" id="ENSGT00950000183126"/>
<evidence type="ECO:0000313" key="21">
    <source>
        <dbReference type="Proteomes" id="UP000261580"/>
    </source>
</evidence>
<dbReference type="GO" id="GO:0032872">
    <property type="term" value="P:regulation of stress-activated MAPK cascade"/>
    <property type="evidence" value="ECO:0007669"/>
    <property type="project" value="TreeGrafter"/>
</dbReference>
<keyword evidence="17" id="KW-0472">Membrane</keyword>
<dbReference type="SMART" id="SM00208">
    <property type="entry name" value="TNFR"/>
    <property type="match status" value="3"/>
</dbReference>
<dbReference type="Pfam" id="PF00531">
    <property type="entry name" value="Death"/>
    <property type="match status" value="1"/>
</dbReference>
<evidence type="ECO:0000256" key="6">
    <source>
        <dbReference type="ARBA" id="ARBA00022729"/>
    </source>
</evidence>
<reference evidence="20" key="1">
    <citation type="submission" date="2025-08" db="UniProtKB">
        <authorList>
            <consortium name="Ensembl"/>
        </authorList>
    </citation>
    <scope>IDENTIFICATION</scope>
</reference>
<dbReference type="SUPFAM" id="SSF47986">
    <property type="entry name" value="DEATH domain"/>
    <property type="match status" value="1"/>
</dbReference>
<dbReference type="Gene3D" id="2.10.50.10">
    <property type="entry name" value="Tumor Necrosis Factor Receptor, subunit A, domain 2"/>
    <property type="match status" value="2"/>
</dbReference>
<dbReference type="GO" id="GO:0043066">
    <property type="term" value="P:negative regulation of apoptotic process"/>
    <property type="evidence" value="ECO:0007669"/>
    <property type="project" value="TreeGrafter"/>
</dbReference>
<dbReference type="GO" id="GO:0031265">
    <property type="term" value="C:CD95 death-inducing signaling complex"/>
    <property type="evidence" value="ECO:0007669"/>
    <property type="project" value="TreeGrafter"/>
</dbReference>
<dbReference type="PROSITE" id="PS50017">
    <property type="entry name" value="DEATH_DOMAIN"/>
    <property type="match status" value="1"/>
</dbReference>
<comment type="caution">
    <text evidence="16">Lacks conserved residue(s) required for the propagation of feature annotation.</text>
</comment>
<proteinExistence type="predicted"/>
<dbReference type="Proteomes" id="UP000261580">
    <property type="component" value="Unassembled WGS sequence"/>
</dbReference>
<feature type="disulfide bond" evidence="16">
    <location>
        <begin position="41"/>
        <end position="56"/>
    </location>
</feature>
<keyword evidence="9" id="KW-0564">Palmitate</keyword>
<evidence type="ECO:0000256" key="10">
    <source>
        <dbReference type="ARBA" id="ARBA00023157"/>
    </source>
</evidence>
<dbReference type="InterPro" id="IPR008063">
    <property type="entry name" value="Fas_rcpt"/>
</dbReference>
<dbReference type="PANTHER" id="PTHR46874">
    <property type="entry name" value="TUMOR NECROSIS FACTOR RECEPTOR SUPERFAMILY MEMBER 6"/>
    <property type="match status" value="1"/>
</dbReference>
<dbReference type="GO" id="GO:0006955">
    <property type="term" value="P:immune response"/>
    <property type="evidence" value="ECO:0007669"/>
    <property type="project" value="InterPro"/>
</dbReference>
<feature type="repeat" description="TNFR-Cys" evidence="16">
    <location>
        <begin position="40"/>
        <end position="83"/>
    </location>
</feature>
<accession>A0A3Q4HIC8</accession>
<keyword evidence="5" id="KW-0053">Apoptosis</keyword>
<evidence type="ECO:0000256" key="15">
    <source>
        <dbReference type="ARBA" id="ARBA00032502"/>
    </source>
</evidence>
<keyword evidence="6" id="KW-0732">Signal</keyword>
<evidence type="ECO:0000256" key="17">
    <source>
        <dbReference type="SAM" id="Phobius"/>
    </source>
</evidence>
<feature type="repeat" description="TNFR-Cys" evidence="16">
    <location>
        <begin position="84"/>
        <end position="122"/>
    </location>
</feature>
<keyword evidence="4" id="KW-1003">Cell membrane</keyword>
<dbReference type="Gene3D" id="1.10.533.10">
    <property type="entry name" value="Death Domain, Fas"/>
    <property type="match status" value="1"/>
</dbReference>
<dbReference type="Ensembl" id="ENSNBRT00000023752.1">
    <property type="protein sequence ID" value="ENSNBRP00000023150.1"/>
    <property type="gene ID" value="ENSNBRG00000017716.1"/>
</dbReference>
<feature type="domain" description="TNFR-Cys" evidence="19">
    <location>
        <begin position="84"/>
        <end position="122"/>
    </location>
</feature>
<keyword evidence="11" id="KW-0325">Glycoprotein</keyword>
<protein>
    <recommendedName>
        <fullName evidence="3">Tumor necrosis factor receptor superfamily member 6</fullName>
    </recommendedName>
    <alternativeName>
        <fullName evidence="14">Apo-1 antigen</fullName>
    </alternativeName>
    <alternativeName>
        <fullName evidence="15">Apoptosis-mediating surface antigen FAS</fullName>
    </alternativeName>
    <alternativeName>
        <fullName evidence="13">FASLG receptor</fullName>
    </alternativeName>
</protein>
<evidence type="ECO:0000256" key="9">
    <source>
        <dbReference type="ARBA" id="ARBA00023139"/>
    </source>
</evidence>
<dbReference type="GO" id="GO:0009897">
    <property type="term" value="C:external side of plasma membrane"/>
    <property type="evidence" value="ECO:0007669"/>
    <property type="project" value="TreeGrafter"/>
</dbReference>
<dbReference type="GO" id="GO:0005516">
    <property type="term" value="F:calmodulin binding"/>
    <property type="evidence" value="ECO:0007669"/>
    <property type="project" value="UniProtKB-KW"/>
</dbReference>
<evidence type="ECO:0000256" key="8">
    <source>
        <dbReference type="ARBA" id="ARBA00022860"/>
    </source>
</evidence>
<evidence type="ECO:0000256" key="4">
    <source>
        <dbReference type="ARBA" id="ARBA00022475"/>
    </source>
</evidence>
<evidence type="ECO:0000256" key="2">
    <source>
        <dbReference type="ARBA" id="ARBA00004285"/>
    </source>
</evidence>
<keyword evidence="17" id="KW-1133">Transmembrane helix</keyword>
<dbReference type="OMA" id="RDTKCRC"/>
<organism evidence="20 21">
    <name type="scientific">Neolamprologus brichardi</name>
    <name type="common">Fairy cichlid</name>
    <name type="synonym">Lamprologus brichardi</name>
    <dbReference type="NCBI Taxonomy" id="32507"/>
    <lineage>
        <taxon>Eukaryota</taxon>
        <taxon>Metazoa</taxon>
        <taxon>Chordata</taxon>
        <taxon>Craniata</taxon>
        <taxon>Vertebrata</taxon>
        <taxon>Euteleostomi</taxon>
        <taxon>Actinopterygii</taxon>
        <taxon>Neopterygii</taxon>
        <taxon>Teleostei</taxon>
        <taxon>Neoteleostei</taxon>
        <taxon>Acanthomorphata</taxon>
        <taxon>Ovalentaria</taxon>
        <taxon>Cichlomorphae</taxon>
        <taxon>Cichliformes</taxon>
        <taxon>Cichlidae</taxon>
        <taxon>African cichlids</taxon>
        <taxon>Pseudocrenilabrinae</taxon>
        <taxon>Lamprologini</taxon>
        <taxon>Neolamprologus</taxon>
    </lineage>
</organism>
<evidence type="ECO:0000256" key="5">
    <source>
        <dbReference type="ARBA" id="ARBA00022703"/>
    </source>
</evidence>
<dbReference type="GO" id="GO:0097527">
    <property type="term" value="P:necroptotic signaling pathway"/>
    <property type="evidence" value="ECO:0007669"/>
    <property type="project" value="TreeGrafter"/>
</dbReference>
<dbReference type="GO" id="GO:0097049">
    <property type="term" value="P:motor neuron apoptotic process"/>
    <property type="evidence" value="ECO:0007669"/>
    <property type="project" value="TreeGrafter"/>
</dbReference>
<feature type="transmembrane region" description="Helical" evidence="17">
    <location>
        <begin position="128"/>
        <end position="154"/>
    </location>
</feature>
<dbReference type="PANTHER" id="PTHR46874:SF1">
    <property type="entry name" value="TUMOR NECROSIS FACTOR RECEPTOR SUPERFAMILY MEMBER 6"/>
    <property type="match status" value="1"/>
</dbReference>
<dbReference type="PRINTS" id="PR01680">
    <property type="entry name" value="TNFACTORR6"/>
</dbReference>
<dbReference type="GO" id="GO:0006924">
    <property type="term" value="P:activation-induced cell death of T cells"/>
    <property type="evidence" value="ECO:0007669"/>
    <property type="project" value="TreeGrafter"/>
</dbReference>
<evidence type="ECO:0000256" key="12">
    <source>
        <dbReference type="ARBA" id="ARBA00023288"/>
    </source>
</evidence>
<dbReference type="PROSITE" id="PS50050">
    <property type="entry name" value="TNFR_NGFR_2"/>
    <property type="match status" value="2"/>
</dbReference>
<sequence length="260" mass="28664">PACLDGTYNFTTWSCCNCPVGQRVIQHCSNGNKKDGKCEICENGKYNSEPSNRETCHPCTSCAQANANLEVEEECTIGRDTKCRCKTDHFCSSESCTICHPCKKCGFGGVKEACTANSDAVCNENGGVIAGIIIAVIIILVLIPGAVVGIIWIASEYFYVDIDPHLSDIARELGWKNARNLALRTGISMTTAESYEMEYRNDAEERTLQLLLTWVEKEGRQASKKLIENLVDMKQKKKAEQIRDILLKHSSPSNNPASNC</sequence>
<comment type="subcellular location">
    <subcellularLocation>
        <location evidence="1">Cell membrane</location>
        <topology evidence="1">Single-pass type I membrane protein</topology>
    </subcellularLocation>
    <subcellularLocation>
        <location evidence="2">Membrane raft</location>
    </subcellularLocation>
</comment>
<dbReference type="GO" id="GO:0005031">
    <property type="term" value="F:tumor necrosis factor receptor activity"/>
    <property type="evidence" value="ECO:0007669"/>
    <property type="project" value="TreeGrafter"/>
</dbReference>
<keyword evidence="17" id="KW-0812">Transmembrane</keyword>
<dbReference type="AlphaFoldDB" id="A0A3Q4HIC8"/>
<dbReference type="Bgee" id="ENSNBRG00000017716">
    <property type="expression patterns" value="Expressed in mesonephros and 5 other cell types or tissues"/>
</dbReference>
<evidence type="ECO:0000256" key="7">
    <source>
        <dbReference type="ARBA" id="ARBA00022737"/>
    </source>
</evidence>
<evidence type="ECO:0000256" key="1">
    <source>
        <dbReference type="ARBA" id="ARBA00004251"/>
    </source>
</evidence>
<keyword evidence="12" id="KW-0449">Lipoprotein</keyword>
<keyword evidence="7" id="KW-0677">Repeat</keyword>
<evidence type="ECO:0000313" key="20">
    <source>
        <dbReference type="Ensembl" id="ENSNBRP00000023150.1"/>
    </source>
</evidence>
<evidence type="ECO:0000256" key="3">
    <source>
        <dbReference type="ARBA" id="ARBA00015761"/>
    </source>
</evidence>
<dbReference type="GO" id="GO:0097192">
    <property type="term" value="P:extrinsic apoptotic signaling pathway in absence of ligand"/>
    <property type="evidence" value="ECO:0007669"/>
    <property type="project" value="TreeGrafter"/>
</dbReference>
<dbReference type="STRING" id="32507.ENSNBRP00000023150"/>
<evidence type="ECO:0000256" key="16">
    <source>
        <dbReference type="PROSITE-ProRule" id="PRU00206"/>
    </source>
</evidence>
<dbReference type="SUPFAM" id="SSF57586">
    <property type="entry name" value="TNF receptor-like"/>
    <property type="match status" value="2"/>
</dbReference>
<keyword evidence="10 16" id="KW-1015">Disulfide bond</keyword>
<dbReference type="Pfam" id="PF00020">
    <property type="entry name" value="TNFR_c6"/>
    <property type="match status" value="1"/>
</dbReference>
<dbReference type="GO" id="GO:0045121">
    <property type="term" value="C:membrane raft"/>
    <property type="evidence" value="ECO:0007669"/>
    <property type="project" value="UniProtKB-SubCell"/>
</dbReference>